<name>A0A212K741_9DELT</name>
<dbReference type="AlphaFoldDB" id="A0A212K741"/>
<protein>
    <submittedName>
        <fullName evidence="1">Uncharacterized protein</fullName>
    </submittedName>
</protein>
<accession>A0A212K741</accession>
<dbReference type="EMBL" id="FLUQ01000003">
    <property type="protein sequence ID" value="SBW07428.1"/>
    <property type="molecule type" value="Genomic_DNA"/>
</dbReference>
<evidence type="ECO:0000313" key="1">
    <source>
        <dbReference type="EMBL" id="SBW07428.1"/>
    </source>
</evidence>
<gene>
    <name evidence="1" type="ORF">KL86DPRO_30054</name>
</gene>
<reference evidence="1" key="1">
    <citation type="submission" date="2016-04" db="EMBL/GenBank/DDBJ databases">
        <authorList>
            <person name="Evans L.H."/>
            <person name="Alamgir A."/>
            <person name="Owens N."/>
            <person name="Weber N.D."/>
            <person name="Virtaneva K."/>
            <person name="Barbian K."/>
            <person name="Babar A."/>
            <person name="Rosenke K."/>
        </authorList>
    </citation>
    <scope>NUCLEOTIDE SEQUENCE</scope>
    <source>
        <strain evidence="1">86</strain>
    </source>
</reference>
<proteinExistence type="predicted"/>
<sequence>MSLAIAPMHGAAIRAGWRSWCSGMVKKHCMIERGKFYAEIFVGKSSYPLLNIYIFLYNMMYAMLYGTHTHAQKCCAHTVGMPPRGLP</sequence>
<organism evidence="1">
    <name type="scientific">uncultured delta proteobacterium</name>
    <dbReference type="NCBI Taxonomy" id="34034"/>
    <lineage>
        <taxon>Bacteria</taxon>
        <taxon>Deltaproteobacteria</taxon>
        <taxon>environmental samples</taxon>
    </lineage>
</organism>